<dbReference type="KEGG" id="mnv:MNVI_23900"/>
<dbReference type="RefSeq" id="WP_083088664.1">
    <property type="nucleotide sequence ID" value="NZ_AP022583.1"/>
</dbReference>
<keyword evidence="5" id="KW-1185">Reference proteome</keyword>
<feature type="domain" description="UspA" evidence="2">
    <location>
        <begin position="4"/>
        <end position="127"/>
    </location>
</feature>
<dbReference type="InterPro" id="IPR014729">
    <property type="entry name" value="Rossmann-like_a/b/a_fold"/>
</dbReference>
<proteinExistence type="inferred from homology"/>
<name>A0A7I7PEV7_9MYCO</name>
<dbReference type="Gene3D" id="3.40.50.620">
    <property type="entry name" value="HUPs"/>
    <property type="match status" value="1"/>
</dbReference>
<reference evidence="4 5" key="1">
    <citation type="submission" date="2017-02" db="EMBL/GenBank/DDBJ databases">
        <title>The new phylogeny of genus Mycobacterium.</title>
        <authorList>
            <person name="Tortoli E."/>
            <person name="Trovato A."/>
            <person name="Cirillo D.M."/>
        </authorList>
    </citation>
    <scope>NUCLEOTIDE SEQUENCE [LARGE SCALE GENOMIC DNA]</scope>
    <source>
        <strain evidence="4 5">DSM 45145</strain>
    </source>
</reference>
<protein>
    <submittedName>
        <fullName evidence="3">Universal stress protein</fullName>
    </submittedName>
</protein>
<dbReference type="Pfam" id="PF00582">
    <property type="entry name" value="Usp"/>
    <property type="match status" value="1"/>
</dbReference>
<dbReference type="PRINTS" id="PR01438">
    <property type="entry name" value="UNVRSLSTRESS"/>
</dbReference>
<comment type="similarity">
    <text evidence="1">Belongs to the universal stress protein A family.</text>
</comment>
<evidence type="ECO:0000313" key="4">
    <source>
        <dbReference type="EMBL" id="ORB12696.1"/>
    </source>
</evidence>
<reference evidence="3" key="3">
    <citation type="submission" date="2020-02" db="EMBL/GenBank/DDBJ databases">
        <authorList>
            <person name="Matsumoto Y."/>
            <person name="Motooka D."/>
            <person name="Nakamura S."/>
        </authorList>
    </citation>
    <scope>NUCLEOTIDE SEQUENCE</scope>
    <source>
        <strain evidence="3">JCM 16367</strain>
    </source>
</reference>
<dbReference type="PANTHER" id="PTHR46268:SF6">
    <property type="entry name" value="UNIVERSAL STRESS PROTEIN UP12"/>
    <property type="match status" value="1"/>
</dbReference>
<dbReference type="EMBL" id="MVIC01000031">
    <property type="protein sequence ID" value="ORB12696.1"/>
    <property type="molecule type" value="Genomic_DNA"/>
</dbReference>
<dbReference type="Proteomes" id="UP000466894">
    <property type="component" value="Chromosome"/>
</dbReference>
<evidence type="ECO:0000313" key="5">
    <source>
        <dbReference type="Proteomes" id="UP000192374"/>
    </source>
</evidence>
<dbReference type="AlphaFoldDB" id="A0A7I7PEV7"/>
<dbReference type="PANTHER" id="PTHR46268">
    <property type="entry name" value="STRESS RESPONSE PROTEIN NHAX"/>
    <property type="match status" value="1"/>
</dbReference>
<dbReference type="InterPro" id="IPR006015">
    <property type="entry name" value="Universal_stress_UspA"/>
</dbReference>
<dbReference type="Proteomes" id="UP000192374">
    <property type="component" value="Unassembled WGS sequence"/>
</dbReference>
<evidence type="ECO:0000259" key="2">
    <source>
        <dbReference type="Pfam" id="PF00582"/>
    </source>
</evidence>
<dbReference type="InterPro" id="IPR006016">
    <property type="entry name" value="UspA"/>
</dbReference>
<accession>A0A7I7PEV7</accession>
<sequence>MSAYQTLVVGTDGSPTSLRAVQRAAEIAAESNARLIIATGHSSSSSAEHKSSAILREASDRARAAGAKNVEQQSIRGSPAHALVDLAHQVKADLLVVGRVGLDPIIGRLASVPGNVSRRAQTDVLIVNTTASTS</sequence>
<evidence type="ECO:0000256" key="1">
    <source>
        <dbReference type="ARBA" id="ARBA00008791"/>
    </source>
</evidence>
<gene>
    <name evidence="4" type="ORF">BST37_15530</name>
    <name evidence="3" type="ORF">MNVI_23900</name>
</gene>
<evidence type="ECO:0000313" key="3">
    <source>
        <dbReference type="EMBL" id="BBY07072.1"/>
    </source>
</evidence>
<reference evidence="3 6" key="2">
    <citation type="journal article" date="2019" name="Emerg. Microbes Infect.">
        <title>Comprehensive subspecies identification of 175 nontuberculous mycobacteria species based on 7547 genomic profiles.</title>
        <authorList>
            <person name="Matsumoto Y."/>
            <person name="Kinjo T."/>
            <person name="Motooka D."/>
            <person name="Nabeya D."/>
            <person name="Jung N."/>
            <person name="Uechi K."/>
            <person name="Horii T."/>
            <person name="Iida T."/>
            <person name="Fujita J."/>
            <person name="Nakamura S."/>
        </authorList>
    </citation>
    <scope>NUCLEOTIDE SEQUENCE [LARGE SCALE GENOMIC DNA]</scope>
    <source>
        <strain evidence="3 6">JCM 16367</strain>
    </source>
</reference>
<organism evidence="3 6">
    <name type="scientific">Mycobacterium noviomagense</name>
    <dbReference type="NCBI Taxonomy" id="459858"/>
    <lineage>
        <taxon>Bacteria</taxon>
        <taxon>Bacillati</taxon>
        <taxon>Actinomycetota</taxon>
        <taxon>Actinomycetes</taxon>
        <taxon>Mycobacteriales</taxon>
        <taxon>Mycobacteriaceae</taxon>
        <taxon>Mycobacterium</taxon>
    </lineage>
</organism>
<dbReference type="OrthoDB" id="4420982at2"/>
<dbReference type="CDD" id="cd00293">
    <property type="entry name" value="USP-like"/>
    <property type="match status" value="1"/>
</dbReference>
<dbReference type="SUPFAM" id="SSF52402">
    <property type="entry name" value="Adenine nucleotide alpha hydrolases-like"/>
    <property type="match status" value="1"/>
</dbReference>
<dbReference type="EMBL" id="AP022583">
    <property type="protein sequence ID" value="BBY07072.1"/>
    <property type="molecule type" value="Genomic_DNA"/>
</dbReference>
<evidence type="ECO:0000313" key="6">
    <source>
        <dbReference type="Proteomes" id="UP000466894"/>
    </source>
</evidence>